<dbReference type="GO" id="GO:0016491">
    <property type="term" value="F:oxidoreductase activity"/>
    <property type="evidence" value="ECO:0007669"/>
    <property type="project" value="UniProtKB-KW"/>
</dbReference>
<dbReference type="PANTHER" id="PTHR43818:SF11">
    <property type="entry name" value="BCDNA.GH03377"/>
    <property type="match status" value="1"/>
</dbReference>
<dbReference type="GO" id="GO:0000166">
    <property type="term" value="F:nucleotide binding"/>
    <property type="evidence" value="ECO:0007669"/>
    <property type="project" value="InterPro"/>
</dbReference>
<name>A0A0W8G1Q2_9ZZZZ</name>
<comment type="caution">
    <text evidence="4">The sequence shown here is derived from an EMBL/GenBank/DDBJ whole genome shotgun (WGS) entry which is preliminary data.</text>
</comment>
<dbReference type="InterPro" id="IPR055170">
    <property type="entry name" value="GFO_IDH_MocA-like_dom"/>
</dbReference>
<evidence type="ECO:0000259" key="3">
    <source>
        <dbReference type="Pfam" id="PF22725"/>
    </source>
</evidence>
<feature type="domain" description="Gfo/Idh/MocA-like oxidoreductase N-terminal" evidence="2">
    <location>
        <begin position="4"/>
        <end position="121"/>
    </location>
</feature>
<gene>
    <name evidence="4" type="ORF">ASZ90_003126</name>
</gene>
<evidence type="ECO:0000313" key="4">
    <source>
        <dbReference type="EMBL" id="KUG27021.1"/>
    </source>
</evidence>
<dbReference type="InterPro" id="IPR050463">
    <property type="entry name" value="Gfo/Idh/MocA_oxidrdct_glycsds"/>
</dbReference>
<dbReference type="SUPFAM" id="SSF51735">
    <property type="entry name" value="NAD(P)-binding Rossmann-fold domains"/>
    <property type="match status" value="1"/>
</dbReference>
<dbReference type="InterPro" id="IPR036291">
    <property type="entry name" value="NAD(P)-bd_dom_sf"/>
</dbReference>
<dbReference type="Pfam" id="PF22725">
    <property type="entry name" value="GFO_IDH_MocA_C3"/>
    <property type="match status" value="1"/>
</dbReference>
<dbReference type="EMBL" id="LNQE01000373">
    <property type="protein sequence ID" value="KUG27021.1"/>
    <property type="molecule type" value="Genomic_DNA"/>
</dbReference>
<proteinExistence type="predicted"/>
<feature type="domain" description="GFO/IDH/MocA-like oxidoreductase" evidence="3">
    <location>
        <begin position="132"/>
        <end position="282"/>
    </location>
</feature>
<dbReference type="AlphaFoldDB" id="A0A0W8G1Q2"/>
<sequence length="385" mass="43658">MRRIKTAVIGSGFMGGAHIEALQRIGGVDVVAIASDDKAGASELQSKYDIPKYYNDWQDVMKDGEVEVIHNCTPNFLHFEINKAAIEVGKHILSEKPLTLTAKESDELLSLLKKNNVVNGINFNYRFYPLVQNARVEIEKGNLGDIYLVHGNYLQDWLYYDTDYNWRLETELSGTSRAIADVGSHWCDTVQFVTGQKIKRVFANLVTIHKKRKKPTKQVATFKGKEESGSTEYQEIEINTEDAGSVLIQFENGTQGVFTVSQVSAGRKNHFSFEIDGSKKAISWNQERPNEMWVGYREKANEILIKDPALIDESVRKYASYPGGHPEGYPDGPKNLLANFYQFIREEKDPKKDKLDFPTFADGHIENKIIGAILKSNKEQKWIEV</sequence>
<protein>
    <submittedName>
        <fullName evidence="4">Oxidoreductase</fullName>
    </submittedName>
</protein>
<keyword evidence="1" id="KW-0560">Oxidoreductase</keyword>
<dbReference type="Pfam" id="PF01408">
    <property type="entry name" value="GFO_IDH_MocA"/>
    <property type="match status" value="1"/>
</dbReference>
<dbReference type="SUPFAM" id="SSF55347">
    <property type="entry name" value="Glyceraldehyde-3-phosphate dehydrogenase-like, C-terminal domain"/>
    <property type="match status" value="1"/>
</dbReference>
<dbReference type="PANTHER" id="PTHR43818">
    <property type="entry name" value="BCDNA.GH03377"/>
    <property type="match status" value="1"/>
</dbReference>
<evidence type="ECO:0000259" key="2">
    <source>
        <dbReference type="Pfam" id="PF01408"/>
    </source>
</evidence>
<dbReference type="Gene3D" id="3.30.360.10">
    <property type="entry name" value="Dihydrodipicolinate Reductase, domain 2"/>
    <property type="match status" value="1"/>
</dbReference>
<organism evidence="4">
    <name type="scientific">hydrocarbon metagenome</name>
    <dbReference type="NCBI Taxonomy" id="938273"/>
    <lineage>
        <taxon>unclassified sequences</taxon>
        <taxon>metagenomes</taxon>
        <taxon>ecological metagenomes</taxon>
    </lineage>
</organism>
<dbReference type="InterPro" id="IPR000683">
    <property type="entry name" value="Gfo/Idh/MocA-like_OxRdtase_N"/>
</dbReference>
<dbReference type="Gene3D" id="3.40.50.720">
    <property type="entry name" value="NAD(P)-binding Rossmann-like Domain"/>
    <property type="match status" value="1"/>
</dbReference>
<evidence type="ECO:0000256" key="1">
    <source>
        <dbReference type="ARBA" id="ARBA00023002"/>
    </source>
</evidence>
<accession>A0A0W8G1Q2</accession>
<reference evidence="4" key="1">
    <citation type="journal article" date="2015" name="Proc. Natl. Acad. Sci. U.S.A.">
        <title>Networks of energetic and metabolic interactions define dynamics in microbial communities.</title>
        <authorList>
            <person name="Embree M."/>
            <person name="Liu J.K."/>
            <person name="Al-Bassam M.M."/>
            <person name="Zengler K."/>
        </authorList>
    </citation>
    <scope>NUCLEOTIDE SEQUENCE</scope>
</reference>